<keyword evidence="4" id="KW-1185">Reference proteome</keyword>
<dbReference type="AlphaFoldDB" id="A0AAD6UZ70"/>
<protein>
    <submittedName>
        <fullName evidence="3">Uncharacterized protein</fullName>
    </submittedName>
</protein>
<keyword evidence="2" id="KW-1133">Transmembrane helix</keyword>
<accession>A0AAD6UZ70</accession>
<keyword evidence="2" id="KW-0472">Membrane</keyword>
<comment type="caution">
    <text evidence="3">The sequence shown here is derived from an EMBL/GenBank/DDBJ whole genome shotgun (WGS) entry which is preliminary data.</text>
</comment>
<gene>
    <name evidence="3" type="ORF">GGX14DRAFT_575296</name>
</gene>
<keyword evidence="2" id="KW-0812">Transmembrane</keyword>
<proteinExistence type="predicted"/>
<evidence type="ECO:0000313" key="3">
    <source>
        <dbReference type="EMBL" id="KAJ7195746.1"/>
    </source>
</evidence>
<dbReference type="EMBL" id="JARJCW010000088">
    <property type="protein sequence ID" value="KAJ7195746.1"/>
    <property type="molecule type" value="Genomic_DNA"/>
</dbReference>
<evidence type="ECO:0000313" key="4">
    <source>
        <dbReference type="Proteomes" id="UP001219525"/>
    </source>
</evidence>
<feature type="transmembrane region" description="Helical" evidence="2">
    <location>
        <begin position="12"/>
        <end position="31"/>
    </location>
</feature>
<name>A0AAD6UZ70_9AGAR</name>
<organism evidence="3 4">
    <name type="scientific">Mycena pura</name>
    <dbReference type="NCBI Taxonomy" id="153505"/>
    <lineage>
        <taxon>Eukaryota</taxon>
        <taxon>Fungi</taxon>
        <taxon>Dikarya</taxon>
        <taxon>Basidiomycota</taxon>
        <taxon>Agaricomycotina</taxon>
        <taxon>Agaricomycetes</taxon>
        <taxon>Agaricomycetidae</taxon>
        <taxon>Agaricales</taxon>
        <taxon>Marasmiineae</taxon>
        <taxon>Mycenaceae</taxon>
        <taxon>Mycena</taxon>
    </lineage>
</organism>
<evidence type="ECO:0000256" key="2">
    <source>
        <dbReference type="SAM" id="Phobius"/>
    </source>
</evidence>
<dbReference type="Proteomes" id="UP001219525">
    <property type="component" value="Unassembled WGS sequence"/>
</dbReference>
<evidence type="ECO:0000256" key="1">
    <source>
        <dbReference type="SAM" id="MobiDB-lite"/>
    </source>
</evidence>
<sequence>MSPAAWGSLGPVAVAPAWLPTMLGFLALPALNGRDGRPVSPGGVLRVPVVPPPLQRAYARELPAGTDEGDAPSPLNPPVFQEGLWREI</sequence>
<feature type="region of interest" description="Disordered" evidence="1">
    <location>
        <begin position="58"/>
        <end position="88"/>
    </location>
</feature>
<reference evidence="3" key="1">
    <citation type="submission" date="2023-03" db="EMBL/GenBank/DDBJ databases">
        <title>Massive genome expansion in bonnet fungi (Mycena s.s.) driven by repeated elements and novel gene families across ecological guilds.</title>
        <authorList>
            <consortium name="Lawrence Berkeley National Laboratory"/>
            <person name="Harder C.B."/>
            <person name="Miyauchi S."/>
            <person name="Viragh M."/>
            <person name="Kuo A."/>
            <person name="Thoen E."/>
            <person name="Andreopoulos B."/>
            <person name="Lu D."/>
            <person name="Skrede I."/>
            <person name="Drula E."/>
            <person name="Henrissat B."/>
            <person name="Morin E."/>
            <person name="Kohler A."/>
            <person name="Barry K."/>
            <person name="LaButti K."/>
            <person name="Morin E."/>
            <person name="Salamov A."/>
            <person name="Lipzen A."/>
            <person name="Mereny Z."/>
            <person name="Hegedus B."/>
            <person name="Baldrian P."/>
            <person name="Stursova M."/>
            <person name="Weitz H."/>
            <person name="Taylor A."/>
            <person name="Grigoriev I.V."/>
            <person name="Nagy L.G."/>
            <person name="Martin F."/>
            <person name="Kauserud H."/>
        </authorList>
    </citation>
    <scope>NUCLEOTIDE SEQUENCE</scope>
    <source>
        <strain evidence="3">9144</strain>
    </source>
</reference>